<dbReference type="Pfam" id="PF00884">
    <property type="entry name" value="Sulfatase"/>
    <property type="match status" value="1"/>
</dbReference>
<keyword evidence="1" id="KW-0812">Transmembrane</keyword>
<organism evidence="3">
    <name type="scientific">freshwater metagenome</name>
    <dbReference type="NCBI Taxonomy" id="449393"/>
    <lineage>
        <taxon>unclassified sequences</taxon>
        <taxon>metagenomes</taxon>
        <taxon>ecological metagenomes</taxon>
    </lineage>
</organism>
<sequence length="700" mass="75901">MVKNKDVVQAGSSRLAKIPSPLWSFVELIGITGIGVAQPLFESLRIAAGEEIVGSNPSRVQLIALTVLVVVLPAFALLLIELIVGALFRRNRPAVHQVIVSAVVGVIAWEILGNLTTWVTWLLLLGTTLVFGFAFVSLRRFSSATTFLRVLAITPAFFGIMFLLGPNIRPMFLSGNSSPSADVHVDNPHRVVMIVADELALGSLLDGSGHIDNGLFPNISALASDARWYRNTTTVSYYTVTAVPAIATSLYTKNPDALPMAANYPNSLFSLVGSQYSINAIESSREALCSRAACEPDKGTMRRLIANAVRLWGDFAKPGSKPPPCLCYDSIIADGLPHGEQFVASIQPSSTPRLDYLHVLTPHNPWIRLPDGRIYDTEANSETIPDGLDVFNNVGTWVSEAAAQSARQRHLLQTQALDALVGKVTERLREIGAYDDSLIVLTADHGVSFDAGKLAREPDRSNYDDILWVPLLMKYPGNSGAGSIDDRTARSIDILPTIADILQVNIPWKIDGVSLLRRERKEDSLKVLQFATNSPTIKGKSTKDFFTRYPETSGFQRVLATPPISLGSRDDLRLYGYGSASEFHSLVGRDAGPLIRGDAELVSGWLTWVKASDGLTAPWTLVRRTLTDKDQALIAVVVNGKVAGVGRSFTDILGNQRVSIIAAPSLFKTGSNTVGTFSVEGDPTDPELKYAGVQPDFVLR</sequence>
<dbReference type="InterPro" id="IPR017850">
    <property type="entry name" value="Alkaline_phosphatase_core_sf"/>
</dbReference>
<feature type="domain" description="Sulfatase N-terminal" evidence="2">
    <location>
        <begin position="191"/>
        <end position="503"/>
    </location>
</feature>
<keyword evidence="1" id="KW-1133">Transmembrane helix</keyword>
<feature type="transmembrane region" description="Helical" evidence="1">
    <location>
        <begin position="94"/>
        <end position="112"/>
    </location>
</feature>
<feature type="transmembrane region" description="Helical" evidence="1">
    <location>
        <begin position="61"/>
        <end position="87"/>
    </location>
</feature>
<dbReference type="PANTHER" id="PTHR43751">
    <property type="entry name" value="SULFATASE"/>
    <property type="match status" value="1"/>
</dbReference>
<name>A0A6J7KDL7_9ZZZZ</name>
<keyword evidence="1" id="KW-0472">Membrane</keyword>
<dbReference type="Gene3D" id="3.40.720.10">
    <property type="entry name" value="Alkaline Phosphatase, subunit A"/>
    <property type="match status" value="1"/>
</dbReference>
<evidence type="ECO:0000256" key="1">
    <source>
        <dbReference type="SAM" id="Phobius"/>
    </source>
</evidence>
<dbReference type="InterPro" id="IPR052701">
    <property type="entry name" value="GAG_Ulvan_Degrading_Sulfatases"/>
</dbReference>
<evidence type="ECO:0000259" key="2">
    <source>
        <dbReference type="Pfam" id="PF00884"/>
    </source>
</evidence>
<proteinExistence type="predicted"/>
<accession>A0A6J7KDL7</accession>
<reference evidence="3" key="1">
    <citation type="submission" date="2020-05" db="EMBL/GenBank/DDBJ databases">
        <authorList>
            <person name="Chiriac C."/>
            <person name="Salcher M."/>
            <person name="Ghai R."/>
            <person name="Kavagutti S V."/>
        </authorList>
    </citation>
    <scope>NUCLEOTIDE SEQUENCE</scope>
</reference>
<dbReference type="SUPFAM" id="SSF53649">
    <property type="entry name" value="Alkaline phosphatase-like"/>
    <property type="match status" value="1"/>
</dbReference>
<dbReference type="InterPro" id="IPR000917">
    <property type="entry name" value="Sulfatase_N"/>
</dbReference>
<feature type="transmembrane region" description="Helical" evidence="1">
    <location>
        <begin position="21"/>
        <end position="41"/>
    </location>
</feature>
<dbReference type="AlphaFoldDB" id="A0A6J7KDL7"/>
<protein>
    <submittedName>
        <fullName evidence="3">Unannotated protein</fullName>
    </submittedName>
</protein>
<evidence type="ECO:0000313" key="3">
    <source>
        <dbReference type="EMBL" id="CAB4953946.1"/>
    </source>
</evidence>
<dbReference type="PANTHER" id="PTHR43751:SF3">
    <property type="entry name" value="SULFATASE N-TERMINAL DOMAIN-CONTAINING PROTEIN"/>
    <property type="match status" value="1"/>
</dbReference>
<feature type="transmembrane region" description="Helical" evidence="1">
    <location>
        <begin position="150"/>
        <end position="168"/>
    </location>
</feature>
<feature type="transmembrane region" description="Helical" evidence="1">
    <location>
        <begin position="118"/>
        <end position="138"/>
    </location>
</feature>
<dbReference type="EMBL" id="CAFBNL010000043">
    <property type="protein sequence ID" value="CAB4953946.1"/>
    <property type="molecule type" value="Genomic_DNA"/>
</dbReference>
<gene>
    <name evidence="3" type="ORF">UFOPK3789_00865</name>
</gene>